<reference evidence="2" key="1">
    <citation type="journal article" date="2013" name="Nature">
        <title>Pan genome of the phytoplankton Emiliania underpins its global distribution.</title>
        <authorList>
            <person name="Read B.A."/>
            <person name="Kegel J."/>
            <person name="Klute M.J."/>
            <person name="Kuo A."/>
            <person name="Lefebvre S.C."/>
            <person name="Maumus F."/>
            <person name="Mayer C."/>
            <person name="Miller J."/>
            <person name="Monier A."/>
            <person name="Salamov A."/>
            <person name="Young J."/>
            <person name="Aguilar M."/>
            <person name="Claverie J.M."/>
            <person name="Frickenhaus S."/>
            <person name="Gonzalez K."/>
            <person name="Herman E.K."/>
            <person name="Lin Y.C."/>
            <person name="Napier J."/>
            <person name="Ogata H."/>
            <person name="Sarno A.F."/>
            <person name="Shmutz J."/>
            <person name="Schroeder D."/>
            <person name="de Vargas C."/>
            <person name="Verret F."/>
            <person name="von Dassow P."/>
            <person name="Valentin K."/>
            <person name="Van de Peer Y."/>
            <person name="Wheeler G."/>
            <person name="Dacks J.B."/>
            <person name="Delwiche C.F."/>
            <person name="Dyhrman S.T."/>
            <person name="Glockner G."/>
            <person name="John U."/>
            <person name="Richards T."/>
            <person name="Worden A.Z."/>
            <person name="Zhang X."/>
            <person name="Grigoriev I.V."/>
            <person name="Allen A.E."/>
            <person name="Bidle K."/>
            <person name="Borodovsky M."/>
            <person name="Bowler C."/>
            <person name="Brownlee C."/>
            <person name="Cock J.M."/>
            <person name="Elias M."/>
            <person name="Gladyshev V.N."/>
            <person name="Groth M."/>
            <person name="Guda C."/>
            <person name="Hadaegh A."/>
            <person name="Iglesias-Rodriguez M.D."/>
            <person name="Jenkins J."/>
            <person name="Jones B.M."/>
            <person name="Lawson T."/>
            <person name="Leese F."/>
            <person name="Lindquist E."/>
            <person name="Lobanov A."/>
            <person name="Lomsadze A."/>
            <person name="Malik S.B."/>
            <person name="Marsh M.E."/>
            <person name="Mackinder L."/>
            <person name="Mock T."/>
            <person name="Mueller-Roeber B."/>
            <person name="Pagarete A."/>
            <person name="Parker M."/>
            <person name="Probert I."/>
            <person name="Quesneville H."/>
            <person name="Raines C."/>
            <person name="Rensing S.A."/>
            <person name="Riano-Pachon D.M."/>
            <person name="Richier S."/>
            <person name="Rokitta S."/>
            <person name="Shiraiwa Y."/>
            <person name="Soanes D.M."/>
            <person name="van der Giezen M."/>
            <person name="Wahlund T.M."/>
            <person name="Williams B."/>
            <person name="Wilson W."/>
            <person name="Wolfe G."/>
            <person name="Wurch L.L."/>
        </authorList>
    </citation>
    <scope>NUCLEOTIDE SEQUENCE</scope>
</reference>
<dbReference type="Proteomes" id="UP000013827">
    <property type="component" value="Unassembled WGS sequence"/>
</dbReference>
<sequence length="187" mass="20651">MCRSSLTFVENFPAFAPGASNTGRWIYDWPGRRSIFMHGDGQHNNFCACADKATTAACHLHFMSDGTMWARFPATGRCCKVCDAGAGCSTIRPDWLLDATYLGDEEHDGRMCETWAKPGAVALDVWSQGKDDGRACQYRERFNFTGKPIWHYLNFSSWVAGAIDETAFALPSACKDVCPAQYPGHCG</sequence>
<dbReference type="OMA" id="PCQYSET"/>
<dbReference type="AlphaFoldDB" id="A0A0D3ICG3"/>
<keyword evidence="2" id="KW-1185">Reference proteome</keyword>
<dbReference type="KEGG" id="ehx:EMIHUDRAFT_248861"/>
<protein>
    <submittedName>
        <fullName evidence="1">Uncharacterized protein</fullName>
    </submittedName>
</protein>
<evidence type="ECO:0000313" key="2">
    <source>
        <dbReference type="Proteomes" id="UP000013827"/>
    </source>
</evidence>
<proteinExistence type="predicted"/>
<evidence type="ECO:0000313" key="1">
    <source>
        <dbReference type="EnsemblProtists" id="EOD08948"/>
    </source>
</evidence>
<organism evidence="1 2">
    <name type="scientific">Emiliania huxleyi (strain CCMP1516)</name>
    <dbReference type="NCBI Taxonomy" id="280463"/>
    <lineage>
        <taxon>Eukaryota</taxon>
        <taxon>Haptista</taxon>
        <taxon>Haptophyta</taxon>
        <taxon>Prymnesiophyceae</taxon>
        <taxon>Isochrysidales</taxon>
        <taxon>Noelaerhabdaceae</taxon>
        <taxon>Emiliania</taxon>
    </lineage>
</organism>
<dbReference type="EnsemblProtists" id="EOD08948">
    <property type="protein sequence ID" value="EOD08948"/>
    <property type="gene ID" value="EMIHUDRAFT_248861"/>
</dbReference>
<dbReference type="PaxDb" id="2903-EOD08948"/>
<reference evidence="1" key="2">
    <citation type="submission" date="2024-10" db="UniProtKB">
        <authorList>
            <consortium name="EnsemblProtists"/>
        </authorList>
    </citation>
    <scope>IDENTIFICATION</scope>
</reference>
<dbReference type="HOGENOM" id="CLU_1279959_0_0_1"/>
<dbReference type="GeneID" id="17255094"/>
<name>A0A0D3ICG3_EMIH1</name>
<accession>A0A0D3ICG3</accession>
<dbReference type="RefSeq" id="XP_005761377.1">
    <property type="nucleotide sequence ID" value="XM_005761320.1"/>
</dbReference>